<evidence type="ECO:0000313" key="4">
    <source>
        <dbReference type="Proteomes" id="UP001152523"/>
    </source>
</evidence>
<accession>A0AAV0GDN4</accession>
<organism evidence="3 4">
    <name type="scientific">Cuscuta epithymum</name>
    <dbReference type="NCBI Taxonomy" id="186058"/>
    <lineage>
        <taxon>Eukaryota</taxon>
        <taxon>Viridiplantae</taxon>
        <taxon>Streptophyta</taxon>
        <taxon>Embryophyta</taxon>
        <taxon>Tracheophyta</taxon>
        <taxon>Spermatophyta</taxon>
        <taxon>Magnoliopsida</taxon>
        <taxon>eudicotyledons</taxon>
        <taxon>Gunneridae</taxon>
        <taxon>Pentapetalae</taxon>
        <taxon>asterids</taxon>
        <taxon>lamiids</taxon>
        <taxon>Solanales</taxon>
        <taxon>Convolvulaceae</taxon>
        <taxon>Cuscuteae</taxon>
        <taxon>Cuscuta</taxon>
        <taxon>Cuscuta subgen. Cuscuta</taxon>
    </lineage>
</organism>
<proteinExistence type="predicted"/>
<evidence type="ECO:0000256" key="1">
    <source>
        <dbReference type="SAM" id="Phobius"/>
    </source>
</evidence>
<evidence type="ECO:0000259" key="2">
    <source>
        <dbReference type="Pfam" id="PF03078"/>
    </source>
</evidence>
<dbReference type="EMBL" id="CAMAPF010001088">
    <property type="protein sequence ID" value="CAH9145923.1"/>
    <property type="molecule type" value="Genomic_DNA"/>
</dbReference>
<comment type="caution">
    <text evidence="3">The sequence shown here is derived from an EMBL/GenBank/DDBJ whole genome shotgun (WGS) entry which is preliminary data.</text>
</comment>
<feature type="transmembrane region" description="Helical" evidence="1">
    <location>
        <begin position="232"/>
        <end position="250"/>
    </location>
</feature>
<evidence type="ECO:0000313" key="3">
    <source>
        <dbReference type="EMBL" id="CAH9145923.1"/>
    </source>
</evidence>
<gene>
    <name evidence="3" type="ORF">CEPIT_LOCUS42597</name>
</gene>
<keyword evidence="1" id="KW-0472">Membrane</keyword>
<keyword evidence="1" id="KW-0812">Transmembrane</keyword>
<sequence length="260" mass="30261">MAPKRDREERSTARGPIEGFEDVLFTPGGQRERFLSQIQRHVHPSRFYVMMHALHGLGLLKKMQKLFHELNMDLIFGLQYNSNERIIYEFMSSAKFEKNDDDFNPDKLMFQMFNTTYSITKREFAQHFGLPIPHEKEIPENTIDGHILWEKMTAEVIFSASKLSISHVQHPVLRIFLKFLANCLLGRPNKHHTRMRDVGMLTVVLFQNPIIFNLCNLMWAHLEKSCAAKGEIVVGIIIMHLPLNSAIRMMHLYRGGSTLR</sequence>
<dbReference type="AlphaFoldDB" id="A0AAV0GDN4"/>
<name>A0AAV0GDN4_9ASTE</name>
<dbReference type="Pfam" id="PF03078">
    <property type="entry name" value="ATHILA"/>
    <property type="match status" value="1"/>
</dbReference>
<keyword evidence="4" id="KW-1185">Reference proteome</keyword>
<protein>
    <recommendedName>
        <fullName evidence="2">Arabidopsis retrotransposon Orf1 C-terminal domain-containing protein</fullName>
    </recommendedName>
</protein>
<feature type="domain" description="Arabidopsis retrotransposon Orf1 C-terminal" evidence="2">
    <location>
        <begin position="47"/>
        <end position="205"/>
    </location>
</feature>
<feature type="transmembrane region" description="Helical" evidence="1">
    <location>
        <begin position="198"/>
        <end position="220"/>
    </location>
</feature>
<dbReference type="Proteomes" id="UP001152523">
    <property type="component" value="Unassembled WGS sequence"/>
</dbReference>
<keyword evidence="1" id="KW-1133">Transmembrane helix</keyword>
<dbReference type="InterPro" id="IPR004312">
    <property type="entry name" value="ATHILA_Orf1_C"/>
</dbReference>
<reference evidence="3" key="1">
    <citation type="submission" date="2022-07" db="EMBL/GenBank/DDBJ databases">
        <authorList>
            <person name="Macas J."/>
            <person name="Novak P."/>
            <person name="Neumann P."/>
        </authorList>
    </citation>
    <scope>NUCLEOTIDE SEQUENCE</scope>
</reference>